<name>A0A8J6XXW3_9BACT</name>
<dbReference type="EMBL" id="JACXWA010000005">
    <property type="protein sequence ID" value="MBD3869768.1"/>
    <property type="molecule type" value="Genomic_DNA"/>
</dbReference>
<protein>
    <submittedName>
        <fullName evidence="2">EF2563 family selenium-dependent molybdenum hydroxylase system protein</fullName>
    </submittedName>
</protein>
<dbReference type="Proteomes" id="UP000598633">
    <property type="component" value="Unassembled WGS sequence"/>
</dbReference>
<feature type="region of interest" description="Disordered" evidence="1">
    <location>
        <begin position="285"/>
        <end position="352"/>
    </location>
</feature>
<proteinExistence type="predicted"/>
<evidence type="ECO:0000256" key="1">
    <source>
        <dbReference type="SAM" id="MobiDB-lite"/>
    </source>
</evidence>
<feature type="compositionally biased region" description="Basic residues" evidence="1">
    <location>
        <begin position="287"/>
        <end position="304"/>
    </location>
</feature>
<accession>A0A8J6XXW3</accession>
<evidence type="ECO:0000313" key="3">
    <source>
        <dbReference type="Proteomes" id="UP000598633"/>
    </source>
</evidence>
<dbReference type="AlphaFoldDB" id="A0A8J6XXW3"/>
<evidence type="ECO:0000313" key="2">
    <source>
        <dbReference type="EMBL" id="MBD3869768.1"/>
    </source>
</evidence>
<reference evidence="2 3" key="1">
    <citation type="submission" date="2020-08" db="EMBL/GenBank/DDBJ databases">
        <title>Acidobacteriota in marine sediments use diverse sulfur dissimilation pathways.</title>
        <authorList>
            <person name="Wasmund K."/>
        </authorList>
    </citation>
    <scope>NUCLEOTIDE SEQUENCE [LARGE SCALE GENOMIC DNA]</scope>
    <source>
        <strain evidence="2">MAG AM3-A</strain>
    </source>
</reference>
<dbReference type="InterPro" id="IPR017695">
    <property type="entry name" value="Se-dep_Mo_hydrolase_YqeB"/>
</dbReference>
<feature type="compositionally biased region" description="Basic residues" evidence="1">
    <location>
        <begin position="325"/>
        <end position="352"/>
    </location>
</feature>
<organism evidence="2 3">
    <name type="scientific">Candidatus Sulfomarinibacter kjeldsenii</name>
    <dbReference type="NCBI Taxonomy" id="2885994"/>
    <lineage>
        <taxon>Bacteria</taxon>
        <taxon>Pseudomonadati</taxon>
        <taxon>Acidobacteriota</taxon>
        <taxon>Thermoanaerobaculia</taxon>
        <taxon>Thermoanaerobaculales</taxon>
        <taxon>Candidatus Sulfomarinibacteraceae</taxon>
        <taxon>Candidatus Sulfomarinibacter</taxon>
    </lineage>
</organism>
<sequence length="352" mass="38323">MKPSDYRVLIRGAGELASGTAHHLYTQGFQNILMLERRYPKAVRRQVCFSEAILDGKTKVQGVLGRYVRNVDEAEAANEAGAIAIAALDLDEVLHGWQPKIFIEAAMLRKNWGLKREIAPVVIALGPGYVARKDCDAVVETVRGPQVGAVLEDTGERLVNEPPAEIMGYGDERAVKAVRDGIFFTQQRIGGHVERGERIGTVVSVYGVEDFRQGVPVDASYPVTARISGALRGLLRDGVPVKQGDRIADIDPRGSTEDLNHISDKSRRVAEGVHEALLGLIAEMERRRPRARKKPGTKTAKKRVNPAPSSRTKVTAKKGVAAKKTVAKSKPKPAAKPAPKTKPRGARRSTKS</sequence>
<gene>
    <name evidence="2" type="ORF">IFJ97_00215</name>
</gene>
<dbReference type="NCBIfam" id="TIGR03309">
    <property type="entry name" value="matur_yqeB"/>
    <property type="match status" value="1"/>
</dbReference>
<comment type="caution">
    <text evidence="2">The sequence shown here is derived from an EMBL/GenBank/DDBJ whole genome shotgun (WGS) entry which is preliminary data.</text>
</comment>